<gene>
    <name evidence="3" type="ORF">O0554_22805</name>
</gene>
<feature type="region of interest" description="Disordered" evidence="1">
    <location>
        <begin position="24"/>
        <end position="58"/>
    </location>
</feature>
<keyword evidence="2" id="KW-0732">Signal</keyword>
<name>A0AAP3DKW0_BRELA</name>
<organism evidence="3 4">
    <name type="scientific">Brevibacillus laterosporus</name>
    <name type="common">Bacillus laterosporus</name>
    <dbReference type="NCBI Taxonomy" id="1465"/>
    <lineage>
        <taxon>Bacteria</taxon>
        <taxon>Bacillati</taxon>
        <taxon>Bacillota</taxon>
        <taxon>Bacilli</taxon>
        <taxon>Bacillales</taxon>
        <taxon>Paenibacillaceae</taxon>
        <taxon>Brevibacillus</taxon>
    </lineage>
</organism>
<proteinExistence type="predicted"/>
<reference evidence="3" key="1">
    <citation type="submission" date="2022-09" db="EMBL/GenBank/DDBJ databases">
        <title>Genome analysis and characterization of larvicidal activity of Brevibacillus strains.</title>
        <authorList>
            <person name="Patrusheva E.V."/>
            <person name="Izotova A.O."/>
            <person name="Toshchakov S.V."/>
            <person name="Sineoky S.P."/>
        </authorList>
    </citation>
    <scope>NUCLEOTIDE SEQUENCE</scope>
    <source>
        <strain evidence="3">VKPM_B-13247</strain>
    </source>
</reference>
<evidence type="ECO:0000313" key="4">
    <source>
        <dbReference type="Proteomes" id="UP001077662"/>
    </source>
</evidence>
<evidence type="ECO:0008006" key="5">
    <source>
        <dbReference type="Google" id="ProtNLM"/>
    </source>
</evidence>
<dbReference type="PROSITE" id="PS51257">
    <property type="entry name" value="PROKAR_LIPOPROTEIN"/>
    <property type="match status" value="1"/>
</dbReference>
<feature type="chain" id="PRO_5042838684" description="Lipoprotein" evidence="2">
    <location>
        <begin position="20"/>
        <end position="193"/>
    </location>
</feature>
<dbReference type="RefSeq" id="WP_258434661.1">
    <property type="nucleotide sequence ID" value="NZ_JANSGW010000041.1"/>
</dbReference>
<dbReference type="AlphaFoldDB" id="A0AAP3DKW0"/>
<accession>A0AAP3DKW0</accession>
<evidence type="ECO:0000256" key="2">
    <source>
        <dbReference type="SAM" id="SignalP"/>
    </source>
</evidence>
<dbReference type="EMBL" id="JAPTNE010000041">
    <property type="protein sequence ID" value="MCZ0809696.1"/>
    <property type="molecule type" value="Genomic_DNA"/>
</dbReference>
<evidence type="ECO:0000256" key="1">
    <source>
        <dbReference type="SAM" id="MobiDB-lite"/>
    </source>
</evidence>
<sequence length="193" mass="21426">MNKTKWIPAVLLVAALASACSNNQKSTDVPATAAQEQKQEQAKPETQQMATSTSSDEKVVQNLSAPQEIIVYKQGSKQIVKPEDELFKTIFTLTNKRLVNPGYVMRFDESNEAATKTVKEGLAVEFKYEESSKNTVPVLAGTDNKQEINAKSILFIVDGENKNLMFYSEDGKNYGTAPIEYPESVELIELLKK</sequence>
<protein>
    <recommendedName>
        <fullName evidence="5">Lipoprotein</fullName>
    </recommendedName>
</protein>
<evidence type="ECO:0000313" key="3">
    <source>
        <dbReference type="EMBL" id="MCZ0809696.1"/>
    </source>
</evidence>
<dbReference type="Proteomes" id="UP001077662">
    <property type="component" value="Unassembled WGS sequence"/>
</dbReference>
<feature type="signal peptide" evidence="2">
    <location>
        <begin position="1"/>
        <end position="19"/>
    </location>
</feature>
<comment type="caution">
    <text evidence="3">The sequence shown here is derived from an EMBL/GenBank/DDBJ whole genome shotgun (WGS) entry which is preliminary data.</text>
</comment>